<reference evidence="3 5" key="3">
    <citation type="submission" date="2020-11" db="EMBL/GenBank/DDBJ databases">
        <title>Closed and high quality bacterial genomes of the OMM12 community.</title>
        <authorList>
            <person name="Marbouty M."/>
            <person name="Lamy-Besnier Q."/>
            <person name="Debarbieux L."/>
            <person name="Koszul R."/>
        </authorList>
    </citation>
    <scope>NUCLEOTIDE SEQUENCE [LARGE SCALE GENOMIC DNA]</scope>
    <source>
        <strain evidence="3 5">KB18</strain>
    </source>
</reference>
<dbReference type="Gene3D" id="3.90.1720.10">
    <property type="entry name" value="endopeptidase domain like (from Nostoc punctiforme)"/>
    <property type="match status" value="1"/>
</dbReference>
<proteinExistence type="predicted"/>
<dbReference type="InterPro" id="IPR038765">
    <property type="entry name" value="Papain-like_cys_pep_sf"/>
</dbReference>
<protein>
    <submittedName>
        <fullName evidence="3">CHAP domain-containing protein</fullName>
    </submittedName>
</protein>
<dbReference type="Pfam" id="PF05257">
    <property type="entry name" value="CHAP"/>
    <property type="match status" value="1"/>
</dbReference>
<feature type="domain" description="Peptidase C51" evidence="1">
    <location>
        <begin position="3"/>
        <end position="48"/>
    </location>
</feature>
<dbReference type="InterPro" id="IPR007921">
    <property type="entry name" value="CHAP_dom"/>
</dbReference>
<organism evidence="3 5">
    <name type="scientific">Acutalibacter muris</name>
    <dbReference type="NCBI Taxonomy" id="1796620"/>
    <lineage>
        <taxon>Bacteria</taxon>
        <taxon>Bacillati</taxon>
        <taxon>Bacillota</taxon>
        <taxon>Clostridia</taxon>
        <taxon>Eubacteriales</taxon>
        <taxon>Acutalibacteraceae</taxon>
        <taxon>Acutalibacter</taxon>
    </lineage>
</organism>
<sequence>MEGSATPDSGCIIFFDWPDEYGVQDGSSDHVGIVEKVEGGRVYTIEGNSGDACERNSYPIGNYQILGYGTPML</sequence>
<name>A0A1Z2XMR3_9FIRM</name>
<dbReference type="Proteomes" id="UP000596035">
    <property type="component" value="Chromosome"/>
</dbReference>
<dbReference type="SUPFAM" id="SSF54001">
    <property type="entry name" value="Cysteine proteinases"/>
    <property type="match status" value="1"/>
</dbReference>
<reference evidence="2" key="1">
    <citation type="journal article" date="2017" name="Genome Announc.">
        <title>High-Quality Whole-Genome Sequences of the Oligo-Mouse-Microbiota Bacterial Community.</title>
        <authorList>
            <person name="Garzetti D."/>
            <person name="Brugiroux S."/>
            <person name="Bunk B."/>
            <person name="Pukall R."/>
            <person name="McCoy K.D."/>
            <person name="Macpherson A.J."/>
            <person name="Stecher B."/>
        </authorList>
    </citation>
    <scope>NUCLEOTIDE SEQUENCE</scope>
    <source>
        <strain evidence="2">KB18</strain>
    </source>
</reference>
<keyword evidence="4" id="KW-1185">Reference proteome</keyword>
<dbReference type="Proteomes" id="UP000196710">
    <property type="component" value="Chromosome"/>
</dbReference>
<evidence type="ECO:0000313" key="4">
    <source>
        <dbReference type="Proteomes" id="UP000196710"/>
    </source>
</evidence>
<evidence type="ECO:0000313" key="5">
    <source>
        <dbReference type="Proteomes" id="UP000596035"/>
    </source>
</evidence>
<dbReference type="EMBL" id="CP065321">
    <property type="protein sequence ID" value="QQR32099.1"/>
    <property type="molecule type" value="Genomic_DNA"/>
</dbReference>
<accession>A0A1Z2XMR3</accession>
<evidence type="ECO:0000259" key="1">
    <source>
        <dbReference type="Pfam" id="PF05257"/>
    </source>
</evidence>
<evidence type="ECO:0000313" key="2">
    <source>
        <dbReference type="EMBL" id="ASB39733.1"/>
    </source>
</evidence>
<dbReference type="AlphaFoldDB" id="A0A1Z2XMR3"/>
<dbReference type="EMBL" id="CP021422">
    <property type="protein sequence ID" value="ASB39733.1"/>
    <property type="molecule type" value="Genomic_DNA"/>
</dbReference>
<dbReference type="KEGG" id="amur:ADH66_03120"/>
<gene>
    <name evidence="2" type="ORF">ADH66_03120</name>
    <name evidence="3" type="ORF">I5Q82_13180</name>
</gene>
<reference evidence="4" key="2">
    <citation type="submission" date="2017-05" db="EMBL/GenBank/DDBJ databases">
        <title>Improved OligoMM genomes.</title>
        <authorList>
            <person name="Garzetti D."/>
        </authorList>
    </citation>
    <scope>NUCLEOTIDE SEQUENCE [LARGE SCALE GENOMIC DNA]</scope>
    <source>
        <strain evidence="4">KB18</strain>
    </source>
</reference>
<evidence type="ECO:0000313" key="3">
    <source>
        <dbReference type="EMBL" id="QQR32099.1"/>
    </source>
</evidence>